<protein>
    <submittedName>
        <fullName evidence="1">Uncharacterized protein</fullName>
    </submittedName>
</protein>
<sequence length="106" mass="11964">MSFSQACLDFKLVEVYTFKAKAKRSRRQALITLGVLAGTAIAGEGVSLYNQHENGKHIKNLEEAQHKLHEEELAKADFDRNALKDIQKLEVMIDHEDDTVKAGLRK</sequence>
<name>E4XPS4_OIKDI</name>
<keyword evidence="2" id="KW-1185">Reference proteome</keyword>
<organism evidence="1">
    <name type="scientific">Oikopleura dioica</name>
    <name type="common">Tunicate</name>
    <dbReference type="NCBI Taxonomy" id="34765"/>
    <lineage>
        <taxon>Eukaryota</taxon>
        <taxon>Metazoa</taxon>
        <taxon>Chordata</taxon>
        <taxon>Tunicata</taxon>
        <taxon>Appendicularia</taxon>
        <taxon>Copelata</taxon>
        <taxon>Oikopleuridae</taxon>
        <taxon>Oikopleura</taxon>
    </lineage>
</organism>
<proteinExistence type="predicted"/>
<dbReference type="AlphaFoldDB" id="E4XPS4"/>
<dbReference type="Proteomes" id="UP000001307">
    <property type="component" value="Unassembled WGS sequence"/>
</dbReference>
<evidence type="ECO:0000313" key="1">
    <source>
        <dbReference type="EMBL" id="CBY11862.1"/>
    </source>
</evidence>
<dbReference type="InParanoid" id="E4XPS4"/>
<accession>E4XPS4</accession>
<gene>
    <name evidence="1" type="ORF">GSOID_T00017202001</name>
</gene>
<dbReference type="EMBL" id="FN653096">
    <property type="protein sequence ID" value="CBY11862.1"/>
    <property type="molecule type" value="Genomic_DNA"/>
</dbReference>
<reference evidence="1" key="1">
    <citation type="journal article" date="2010" name="Science">
        <title>Plasticity of animal genome architecture unmasked by rapid evolution of a pelagic tunicate.</title>
        <authorList>
            <person name="Denoeud F."/>
            <person name="Henriet S."/>
            <person name="Mungpakdee S."/>
            <person name="Aury J.M."/>
            <person name="Da Silva C."/>
            <person name="Brinkmann H."/>
            <person name="Mikhaleva J."/>
            <person name="Olsen L.C."/>
            <person name="Jubin C."/>
            <person name="Canestro C."/>
            <person name="Bouquet J.M."/>
            <person name="Danks G."/>
            <person name="Poulain J."/>
            <person name="Campsteijn C."/>
            <person name="Adamski M."/>
            <person name="Cross I."/>
            <person name="Yadetie F."/>
            <person name="Muffato M."/>
            <person name="Louis A."/>
            <person name="Butcher S."/>
            <person name="Tsagkogeorga G."/>
            <person name="Konrad A."/>
            <person name="Singh S."/>
            <person name="Jensen M.F."/>
            <person name="Cong E.H."/>
            <person name="Eikeseth-Otteraa H."/>
            <person name="Noel B."/>
            <person name="Anthouard V."/>
            <person name="Porcel B.M."/>
            <person name="Kachouri-Lafond R."/>
            <person name="Nishino A."/>
            <person name="Ugolini M."/>
            <person name="Chourrout P."/>
            <person name="Nishida H."/>
            <person name="Aasland R."/>
            <person name="Huzurbazar S."/>
            <person name="Westhof E."/>
            <person name="Delsuc F."/>
            <person name="Lehrach H."/>
            <person name="Reinhardt R."/>
            <person name="Weissenbach J."/>
            <person name="Roy S.W."/>
            <person name="Artiguenave F."/>
            <person name="Postlethwait J.H."/>
            <person name="Manak J.R."/>
            <person name="Thompson E.M."/>
            <person name="Jaillon O."/>
            <person name="Du Pasquier L."/>
            <person name="Boudinot P."/>
            <person name="Liberles D.A."/>
            <person name="Volff J.N."/>
            <person name="Philippe H."/>
            <person name="Lenhard B."/>
            <person name="Roest Crollius H."/>
            <person name="Wincker P."/>
            <person name="Chourrout D."/>
        </authorList>
    </citation>
    <scope>NUCLEOTIDE SEQUENCE [LARGE SCALE GENOMIC DNA]</scope>
</reference>
<evidence type="ECO:0000313" key="2">
    <source>
        <dbReference type="Proteomes" id="UP000001307"/>
    </source>
</evidence>